<keyword evidence="5" id="KW-0503">Monooxygenase</keyword>
<protein>
    <submittedName>
        <fullName evidence="7">FAD/NAD(P)-binding-domain-containing protein</fullName>
    </submittedName>
</protein>
<evidence type="ECO:0000259" key="6">
    <source>
        <dbReference type="Pfam" id="PF01494"/>
    </source>
</evidence>
<dbReference type="Pfam" id="PF13450">
    <property type="entry name" value="NAD_binding_8"/>
    <property type="match status" value="1"/>
</dbReference>
<feature type="domain" description="FAD-binding" evidence="6">
    <location>
        <begin position="323"/>
        <end position="381"/>
    </location>
</feature>
<keyword evidence="2" id="KW-0285">Flavoprotein</keyword>
<evidence type="ECO:0000313" key="7">
    <source>
        <dbReference type="EMBL" id="GFF18479.1"/>
    </source>
</evidence>
<dbReference type="Gene3D" id="3.50.50.60">
    <property type="entry name" value="FAD/NAD(P)-binding domain"/>
    <property type="match status" value="1"/>
</dbReference>
<dbReference type="OrthoDB" id="47494at2759"/>
<sequence length="407" mass="44736">MSNVLIIGGGLGGLCLAHALKKNHIPFKLFEKDQKQDFRAQGYRLRISPPGIGALEYSLAPETWDLFKKTCARFDPTSPMGRVDAATAVTPADAPMLGGPPPHMHGSDSLPYTVDRTVFREVLLAGLQTDVYFGKQFTHYETEDGQVRAFFADGTVETGALLVGADGVGSRVRKQLLPQYPILDTGVRSIYGKTLLSEALEKQMPPNVLRGLSLSFDNDQSAPKTLLLEAMRFPRRSDVTEVPLPPDYVYWVLAVHQDYISLADEKMLRLNHEQSAQLSLDLTEKWHPSLRVLFEAQDVSQAATLRITSVLPELPDWEPSPLVTLLGDAIHNMPPTGGMGVNTALRDAEDLARRLAHAGIGSGCESVVAEYEKSLREFARKSIGGSWQGGLKAFGMRPVEECERVDL</sequence>
<evidence type="ECO:0000256" key="3">
    <source>
        <dbReference type="ARBA" id="ARBA00022827"/>
    </source>
</evidence>
<keyword evidence="8" id="KW-1185">Reference proteome</keyword>
<dbReference type="VEuPathDB" id="FungiDB:ATEG_06677"/>
<dbReference type="EMBL" id="BLJY01000008">
    <property type="protein sequence ID" value="GFF18479.1"/>
    <property type="molecule type" value="Genomic_DNA"/>
</dbReference>
<evidence type="ECO:0000256" key="1">
    <source>
        <dbReference type="ARBA" id="ARBA00001974"/>
    </source>
</evidence>
<evidence type="ECO:0000313" key="8">
    <source>
        <dbReference type="Proteomes" id="UP000452235"/>
    </source>
</evidence>
<comment type="cofactor">
    <cofactor evidence="1">
        <name>FAD</name>
        <dbReference type="ChEBI" id="CHEBI:57692"/>
    </cofactor>
</comment>
<evidence type="ECO:0000256" key="5">
    <source>
        <dbReference type="ARBA" id="ARBA00023033"/>
    </source>
</evidence>
<dbReference type="InterPro" id="IPR036188">
    <property type="entry name" value="FAD/NAD-bd_sf"/>
</dbReference>
<name>A0A5M3Z6T8_ASPTE</name>
<proteinExistence type="predicted"/>
<dbReference type="InterPro" id="IPR002938">
    <property type="entry name" value="FAD-bd"/>
</dbReference>
<dbReference type="PANTHER" id="PTHR47178:SF5">
    <property type="entry name" value="FAD-BINDING DOMAIN-CONTAINING PROTEIN"/>
    <property type="match status" value="1"/>
</dbReference>
<evidence type="ECO:0000256" key="4">
    <source>
        <dbReference type="ARBA" id="ARBA00023002"/>
    </source>
</evidence>
<dbReference type="GO" id="GO:0004497">
    <property type="term" value="F:monooxygenase activity"/>
    <property type="evidence" value="ECO:0007669"/>
    <property type="project" value="UniProtKB-KW"/>
</dbReference>
<dbReference type="PRINTS" id="PR00420">
    <property type="entry name" value="RNGMNOXGNASE"/>
</dbReference>
<evidence type="ECO:0000256" key="2">
    <source>
        <dbReference type="ARBA" id="ARBA00022630"/>
    </source>
</evidence>
<accession>A0A5M3Z6T8</accession>
<reference evidence="7 8" key="1">
    <citation type="submission" date="2020-01" db="EMBL/GenBank/DDBJ databases">
        <title>Aspergillus terreus IFO 6365 whole genome shotgun sequence.</title>
        <authorList>
            <person name="Kanamasa S."/>
            <person name="Takahashi H."/>
        </authorList>
    </citation>
    <scope>NUCLEOTIDE SEQUENCE [LARGE SCALE GENOMIC DNA]</scope>
    <source>
        <strain evidence="7 8">IFO 6365</strain>
    </source>
</reference>
<dbReference type="GO" id="GO:0071949">
    <property type="term" value="F:FAD binding"/>
    <property type="evidence" value="ECO:0007669"/>
    <property type="project" value="InterPro"/>
</dbReference>
<dbReference type="Proteomes" id="UP000452235">
    <property type="component" value="Unassembled WGS sequence"/>
</dbReference>
<organism evidence="7 8">
    <name type="scientific">Aspergillus terreus</name>
    <dbReference type="NCBI Taxonomy" id="33178"/>
    <lineage>
        <taxon>Eukaryota</taxon>
        <taxon>Fungi</taxon>
        <taxon>Dikarya</taxon>
        <taxon>Ascomycota</taxon>
        <taxon>Pezizomycotina</taxon>
        <taxon>Eurotiomycetes</taxon>
        <taxon>Eurotiomycetidae</taxon>
        <taxon>Eurotiales</taxon>
        <taxon>Aspergillaceae</taxon>
        <taxon>Aspergillus</taxon>
        <taxon>Aspergillus subgen. Circumdati</taxon>
    </lineage>
</organism>
<dbReference type="Pfam" id="PF01494">
    <property type="entry name" value="FAD_binding_3"/>
    <property type="match status" value="1"/>
</dbReference>
<dbReference type="AlphaFoldDB" id="A0A5M3Z6T8"/>
<keyword evidence="3" id="KW-0274">FAD</keyword>
<dbReference type="PANTHER" id="PTHR47178">
    <property type="entry name" value="MONOOXYGENASE, FAD-BINDING"/>
    <property type="match status" value="1"/>
</dbReference>
<comment type="caution">
    <text evidence="7">The sequence shown here is derived from an EMBL/GenBank/DDBJ whole genome shotgun (WGS) entry which is preliminary data.</text>
</comment>
<gene>
    <name evidence="7" type="ORF">ATEIFO6365_0008042300</name>
</gene>
<dbReference type="SUPFAM" id="SSF51905">
    <property type="entry name" value="FAD/NAD(P)-binding domain"/>
    <property type="match status" value="1"/>
</dbReference>
<keyword evidence="4" id="KW-0560">Oxidoreductase</keyword>